<keyword evidence="4" id="KW-0472">Membrane</keyword>
<evidence type="ECO:0000259" key="7">
    <source>
        <dbReference type="Pfam" id="PF07980"/>
    </source>
</evidence>
<feature type="domain" description="SusD-like N-terminal" evidence="8">
    <location>
        <begin position="98"/>
        <end position="225"/>
    </location>
</feature>
<dbReference type="InterPro" id="IPR012944">
    <property type="entry name" value="SusD_RagB_dom"/>
</dbReference>
<dbReference type="AlphaFoldDB" id="A0A2W7NKY6"/>
<evidence type="ECO:0000256" key="5">
    <source>
        <dbReference type="ARBA" id="ARBA00023237"/>
    </source>
</evidence>
<evidence type="ECO:0000313" key="9">
    <source>
        <dbReference type="EMBL" id="PZX20143.1"/>
    </source>
</evidence>
<evidence type="ECO:0000313" key="10">
    <source>
        <dbReference type="Proteomes" id="UP000249239"/>
    </source>
</evidence>
<gene>
    <name evidence="9" type="ORF">LX69_00599</name>
</gene>
<dbReference type="InterPro" id="IPR033985">
    <property type="entry name" value="SusD-like_N"/>
</dbReference>
<reference evidence="9 10" key="1">
    <citation type="submission" date="2018-06" db="EMBL/GenBank/DDBJ databases">
        <title>Genomic Encyclopedia of Archaeal and Bacterial Type Strains, Phase II (KMG-II): from individual species to whole genera.</title>
        <authorList>
            <person name="Goeker M."/>
        </authorList>
    </citation>
    <scope>NUCLEOTIDE SEQUENCE [LARGE SCALE GENOMIC DNA]</scope>
    <source>
        <strain evidence="9 10">DSM 6779</strain>
    </source>
</reference>
<dbReference type="Pfam" id="PF07980">
    <property type="entry name" value="SusD_RagB"/>
    <property type="match status" value="1"/>
</dbReference>
<dbReference type="Gene3D" id="1.25.40.390">
    <property type="match status" value="1"/>
</dbReference>
<comment type="subcellular location">
    <subcellularLocation>
        <location evidence="1">Cell outer membrane</location>
    </subcellularLocation>
</comment>
<keyword evidence="5" id="KW-0998">Cell outer membrane</keyword>
<sequence>MKANLYKILMFSALLVGASSCEDFLEEENKVGQTDDYLYKTTTGLDGLVASCYAYTRTWYGKEAGLGLSEMGSDLFYSGFDNKQKTLNSYGLTAESLDGNASDNPCLDQYWEAYFAAVNVCNTALEYIPQNTLLSDAKKSQYMGEAHFLRAFYYWHMVNIWGPVPYYTSSVQSVSTDATRDTEEFVYSNILADLDAAAIELKESTKKSSRVHYWAVRAFKARVLLYAASWLGPNSITTNSSYAGKNLYEQAQIESKAVIDSDIASFYDNYSDVWTMTNEDVVTNKESIWGVNYSSNFTLNVLPYRIKINSNGDPLDFVNLISRTGRSTGGGNAMLLMFVPKWNNAGKDLSDVFVRVTSLTQTIKNSVTNAVVSPGSTYSRYGRGFTRYVPTLYLVNLFNQVKGIDQRYDVTIRDVYTIAPGLEGSSKFYPLMQDTALYFMAVDGNSVEAKAQMAHAKNRYRIHTLTGGSLPLYTSSDPALALPTSSMPTEDPYGDKRYKDVAYAGNQSFISIKKFETDVYSRSNNDKVTPEIYDRDVMVLRLSEMYLIKAEAELATGGDALATLNVLRDKRAIAGKDNKLVGPVTLSTILDERALELCGEQQRWFDLKRTKTLVSRVKAYNAQASAKIQDFHMYRPIPQAQMDAVTNKSTVAGQGFWQNDQY</sequence>
<comment type="similarity">
    <text evidence="2">Belongs to the SusD family.</text>
</comment>
<dbReference type="EMBL" id="QKZK01000003">
    <property type="protein sequence ID" value="PZX20143.1"/>
    <property type="molecule type" value="Genomic_DNA"/>
</dbReference>
<name>A0A2W7NKY6_9BACT</name>
<evidence type="ECO:0000256" key="3">
    <source>
        <dbReference type="ARBA" id="ARBA00022729"/>
    </source>
</evidence>
<evidence type="ECO:0000259" key="8">
    <source>
        <dbReference type="Pfam" id="PF14322"/>
    </source>
</evidence>
<dbReference type="GO" id="GO:0009279">
    <property type="term" value="C:cell outer membrane"/>
    <property type="evidence" value="ECO:0007669"/>
    <property type="project" value="UniProtKB-SubCell"/>
</dbReference>
<evidence type="ECO:0000256" key="6">
    <source>
        <dbReference type="SAM" id="SignalP"/>
    </source>
</evidence>
<evidence type="ECO:0000256" key="4">
    <source>
        <dbReference type="ARBA" id="ARBA00023136"/>
    </source>
</evidence>
<evidence type="ECO:0000256" key="1">
    <source>
        <dbReference type="ARBA" id="ARBA00004442"/>
    </source>
</evidence>
<evidence type="ECO:0000256" key="2">
    <source>
        <dbReference type="ARBA" id="ARBA00006275"/>
    </source>
</evidence>
<dbReference type="InterPro" id="IPR011990">
    <property type="entry name" value="TPR-like_helical_dom_sf"/>
</dbReference>
<comment type="caution">
    <text evidence="9">The sequence shown here is derived from an EMBL/GenBank/DDBJ whole genome shotgun (WGS) entry which is preliminary data.</text>
</comment>
<proteinExistence type="inferred from homology"/>
<dbReference type="PROSITE" id="PS51257">
    <property type="entry name" value="PROKAR_LIPOPROTEIN"/>
    <property type="match status" value="1"/>
</dbReference>
<dbReference type="RefSeq" id="WP_111444315.1">
    <property type="nucleotide sequence ID" value="NZ_QKZK01000003.1"/>
</dbReference>
<accession>A0A2W7NKY6</accession>
<organism evidence="9 10">
    <name type="scientific">Breznakibacter xylanolyticus</name>
    <dbReference type="NCBI Taxonomy" id="990"/>
    <lineage>
        <taxon>Bacteria</taxon>
        <taxon>Pseudomonadati</taxon>
        <taxon>Bacteroidota</taxon>
        <taxon>Bacteroidia</taxon>
        <taxon>Marinilabiliales</taxon>
        <taxon>Marinilabiliaceae</taxon>
        <taxon>Breznakibacter</taxon>
    </lineage>
</organism>
<keyword evidence="10" id="KW-1185">Reference proteome</keyword>
<dbReference type="OrthoDB" id="906516at2"/>
<dbReference type="SUPFAM" id="SSF48452">
    <property type="entry name" value="TPR-like"/>
    <property type="match status" value="1"/>
</dbReference>
<feature type="signal peptide" evidence="6">
    <location>
        <begin position="1"/>
        <end position="18"/>
    </location>
</feature>
<feature type="domain" description="RagB/SusD" evidence="7">
    <location>
        <begin position="373"/>
        <end position="645"/>
    </location>
</feature>
<protein>
    <submittedName>
        <fullName evidence="9">Putative outer membrane starch-binding protein</fullName>
    </submittedName>
</protein>
<keyword evidence="3 6" id="KW-0732">Signal</keyword>
<dbReference type="Pfam" id="PF14322">
    <property type="entry name" value="SusD-like_3"/>
    <property type="match status" value="1"/>
</dbReference>
<dbReference type="Proteomes" id="UP000249239">
    <property type="component" value="Unassembled WGS sequence"/>
</dbReference>
<feature type="chain" id="PRO_5016008643" evidence="6">
    <location>
        <begin position="19"/>
        <end position="662"/>
    </location>
</feature>